<dbReference type="AlphaFoldDB" id="X6NJ36"/>
<evidence type="ECO:0000313" key="3">
    <source>
        <dbReference type="Proteomes" id="UP000023152"/>
    </source>
</evidence>
<protein>
    <submittedName>
        <fullName evidence="2">Uncharacterized protein</fullName>
    </submittedName>
</protein>
<reference evidence="2 3" key="1">
    <citation type="journal article" date="2013" name="Curr. Biol.">
        <title>The Genome of the Foraminiferan Reticulomyxa filosa.</title>
        <authorList>
            <person name="Glockner G."/>
            <person name="Hulsmann N."/>
            <person name="Schleicher M."/>
            <person name="Noegel A.A."/>
            <person name="Eichinger L."/>
            <person name="Gallinger C."/>
            <person name="Pawlowski J."/>
            <person name="Sierra R."/>
            <person name="Euteneuer U."/>
            <person name="Pillet L."/>
            <person name="Moustafa A."/>
            <person name="Platzer M."/>
            <person name="Groth M."/>
            <person name="Szafranski K."/>
            <person name="Schliwa M."/>
        </authorList>
    </citation>
    <scope>NUCLEOTIDE SEQUENCE [LARGE SCALE GENOMIC DNA]</scope>
</reference>
<name>X6NJ36_RETFI</name>
<feature type="transmembrane region" description="Helical" evidence="1">
    <location>
        <begin position="83"/>
        <end position="100"/>
    </location>
</feature>
<comment type="caution">
    <text evidence="2">The sequence shown here is derived from an EMBL/GenBank/DDBJ whole genome shotgun (WGS) entry which is preliminary data.</text>
</comment>
<evidence type="ECO:0000256" key="1">
    <source>
        <dbReference type="SAM" id="Phobius"/>
    </source>
</evidence>
<keyword evidence="1" id="KW-0472">Membrane</keyword>
<dbReference type="EMBL" id="ASPP01007938">
    <property type="protein sequence ID" value="ETO26335.1"/>
    <property type="molecule type" value="Genomic_DNA"/>
</dbReference>
<sequence length="128" mass="14657">MKKEFQRFVNGYVLAHLLTDISKGGSIDSKRRTGGTFDEYRRWALRNVLATSLCQFSILFAILCSSIAIAVDSLFDQFCVSHSYYYFFFFHSFKVMIIKIKQIKKKKIFCGSFGIPCIVHIGDGTESI</sequence>
<evidence type="ECO:0000313" key="2">
    <source>
        <dbReference type="EMBL" id="ETO26335.1"/>
    </source>
</evidence>
<keyword evidence="1" id="KW-1133">Transmembrane helix</keyword>
<dbReference type="Proteomes" id="UP000023152">
    <property type="component" value="Unassembled WGS sequence"/>
</dbReference>
<organism evidence="2 3">
    <name type="scientific">Reticulomyxa filosa</name>
    <dbReference type="NCBI Taxonomy" id="46433"/>
    <lineage>
        <taxon>Eukaryota</taxon>
        <taxon>Sar</taxon>
        <taxon>Rhizaria</taxon>
        <taxon>Retaria</taxon>
        <taxon>Foraminifera</taxon>
        <taxon>Monothalamids</taxon>
        <taxon>Reticulomyxidae</taxon>
        <taxon>Reticulomyxa</taxon>
    </lineage>
</organism>
<gene>
    <name evidence="2" type="ORF">RFI_10803</name>
</gene>
<keyword evidence="1" id="KW-0812">Transmembrane</keyword>
<accession>X6NJ36</accession>
<feature type="transmembrane region" description="Helical" evidence="1">
    <location>
        <begin position="48"/>
        <end position="71"/>
    </location>
</feature>
<keyword evidence="3" id="KW-1185">Reference proteome</keyword>
<proteinExistence type="predicted"/>